<sequence length="123" mass="13303">MRIMTGLGHARKCISRRSFPRNDSHVLNHSASQSTLRLNRFREPPLAPLPSSPLPSPNVRPSFDVDGVPVRDSAPGGLLMPGPAQSTLNRSISSTTRASVYSDDGNDLEGFAMLQPPSRAAQR</sequence>
<organism evidence="1 2">
    <name type="scientific">Trametes sanguinea</name>
    <dbReference type="NCBI Taxonomy" id="158606"/>
    <lineage>
        <taxon>Eukaryota</taxon>
        <taxon>Fungi</taxon>
        <taxon>Dikarya</taxon>
        <taxon>Basidiomycota</taxon>
        <taxon>Agaricomycotina</taxon>
        <taxon>Agaricomycetes</taxon>
        <taxon>Polyporales</taxon>
        <taxon>Polyporaceae</taxon>
        <taxon>Trametes</taxon>
    </lineage>
</organism>
<name>A0ACC1NTB2_9APHY</name>
<keyword evidence="2" id="KW-1185">Reference proteome</keyword>
<gene>
    <name evidence="1" type="ORF">NUW54_g10843</name>
</gene>
<comment type="caution">
    <text evidence="1">The sequence shown here is derived from an EMBL/GenBank/DDBJ whole genome shotgun (WGS) entry which is preliminary data.</text>
</comment>
<proteinExistence type="predicted"/>
<evidence type="ECO:0000313" key="1">
    <source>
        <dbReference type="EMBL" id="KAJ2981654.1"/>
    </source>
</evidence>
<evidence type="ECO:0000313" key="2">
    <source>
        <dbReference type="Proteomes" id="UP001144978"/>
    </source>
</evidence>
<protein>
    <submittedName>
        <fullName evidence="1">Uncharacterized protein</fullName>
    </submittedName>
</protein>
<accession>A0ACC1NTB2</accession>
<dbReference type="EMBL" id="JANSHE010004034">
    <property type="protein sequence ID" value="KAJ2981654.1"/>
    <property type="molecule type" value="Genomic_DNA"/>
</dbReference>
<reference evidence="1" key="1">
    <citation type="submission" date="2022-08" db="EMBL/GenBank/DDBJ databases">
        <title>Genome Sequence of Pycnoporus sanguineus.</title>
        <authorList>
            <person name="Buettner E."/>
        </authorList>
    </citation>
    <scope>NUCLEOTIDE SEQUENCE</scope>
    <source>
        <strain evidence="1">CG-C14</strain>
    </source>
</reference>
<dbReference type="Proteomes" id="UP001144978">
    <property type="component" value="Unassembled WGS sequence"/>
</dbReference>